<reference evidence="4 5" key="1">
    <citation type="submission" date="2019-02" db="EMBL/GenBank/DDBJ databases">
        <title>Deep-cultivation of Planctomycetes and their phenomic and genomic characterization uncovers novel biology.</title>
        <authorList>
            <person name="Wiegand S."/>
            <person name="Jogler M."/>
            <person name="Boedeker C."/>
            <person name="Pinto D."/>
            <person name="Vollmers J."/>
            <person name="Rivas-Marin E."/>
            <person name="Kohn T."/>
            <person name="Peeters S.H."/>
            <person name="Heuer A."/>
            <person name="Rast P."/>
            <person name="Oberbeckmann S."/>
            <person name="Bunk B."/>
            <person name="Jeske O."/>
            <person name="Meyerdierks A."/>
            <person name="Storesund J.E."/>
            <person name="Kallscheuer N."/>
            <person name="Luecker S."/>
            <person name="Lage O.M."/>
            <person name="Pohl T."/>
            <person name="Merkel B.J."/>
            <person name="Hornburger P."/>
            <person name="Mueller R.-W."/>
            <person name="Bruemmer F."/>
            <person name="Labrenz M."/>
            <person name="Spormann A.M."/>
            <person name="Op Den Camp H."/>
            <person name="Overmann J."/>
            <person name="Amann R."/>
            <person name="Jetten M.S.M."/>
            <person name="Mascher T."/>
            <person name="Medema M.H."/>
            <person name="Devos D.P."/>
            <person name="Kaster A.-K."/>
            <person name="Ovreas L."/>
            <person name="Rohde M."/>
            <person name="Galperin M.Y."/>
            <person name="Jogler C."/>
        </authorList>
    </citation>
    <scope>NUCLEOTIDE SEQUENCE [LARGE SCALE GENOMIC DNA]</scope>
    <source>
        <strain evidence="4 5">Pla52n</strain>
    </source>
</reference>
<dbReference type="EMBL" id="SJPN01000011">
    <property type="protein sequence ID" value="TWT92365.1"/>
    <property type="molecule type" value="Genomic_DNA"/>
</dbReference>
<dbReference type="InterPro" id="IPR012020">
    <property type="entry name" value="ABHD4"/>
</dbReference>
<dbReference type="PIRSF" id="PIRSF005211">
    <property type="entry name" value="Ab_hydro_YheT"/>
    <property type="match status" value="1"/>
</dbReference>
<feature type="domain" description="AB hydrolase-1" evidence="3">
    <location>
        <begin position="25"/>
        <end position="273"/>
    </location>
</feature>
<dbReference type="PANTHER" id="PTHR10794">
    <property type="entry name" value="ABHYDROLASE DOMAIN-CONTAINING PROTEIN"/>
    <property type="match status" value="1"/>
</dbReference>
<dbReference type="PANTHER" id="PTHR10794:SF94">
    <property type="entry name" value="ESTERASE YHET-RELATED"/>
    <property type="match status" value="1"/>
</dbReference>
<accession>A0A5C5ZZ33</accession>
<feature type="active site" description="Charge relay system" evidence="2">
    <location>
        <position position="104"/>
    </location>
</feature>
<comment type="similarity">
    <text evidence="1">Belongs to the AB hydrolase superfamily. AB hydrolase 4 family.</text>
</comment>
<evidence type="ECO:0000259" key="3">
    <source>
        <dbReference type="Pfam" id="PF00561"/>
    </source>
</evidence>
<protein>
    <submittedName>
        <fullName evidence="4">Putative hydrolase</fullName>
    </submittedName>
</protein>
<dbReference type="InterPro" id="IPR000073">
    <property type="entry name" value="AB_hydrolase_1"/>
</dbReference>
<evidence type="ECO:0000256" key="1">
    <source>
        <dbReference type="ARBA" id="ARBA00010884"/>
    </source>
</evidence>
<keyword evidence="5" id="KW-1185">Reference proteome</keyword>
<dbReference type="GO" id="GO:0047372">
    <property type="term" value="F:monoacylglycerol lipase activity"/>
    <property type="evidence" value="ECO:0007669"/>
    <property type="project" value="TreeGrafter"/>
</dbReference>
<feature type="active site" description="Charge relay system" evidence="2">
    <location>
        <position position="270"/>
    </location>
</feature>
<dbReference type="AlphaFoldDB" id="A0A5C5ZZ33"/>
<feature type="active site" description="Charge relay system" evidence="2">
    <location>
        <position position="241"/>
    </location>
</feature>
<dbReference type="Proteomes" id="UP000320176">
    <property type="component" value="Unassembled WGS sequence"/>
</dbReference>
<evidence type="ECO:0000313" key="4">
    <source>
        <dbReference type="EMBL" id="TWT92365.1"/>
    </source>
</evidence>
<name>A0A5C5ZZ33_9BACT</name>
<sequence>MALPDGDSIVLHWDDPIQSVDRRGAMLLIHGLSGCHGSPYMIRLADRFVHSGFVTVRMDMRGCGAARELAQHLSHAGRSEDILEALTHIAKQMPGEPLHAIGVSLGGNQLLRLAGRLGGELDPRPRWLDALKRIAVVAPPMDLVRCSENMQRASRRPYNWYFIRQLFQRMPERVRQRVQQSNDMRSMLSGKRPRTLFELDDRLTAPLSGFAGANEYYQACGARSVVSDNAIETLILAAEDDPIVPVDCFRDPAIRWPESTRVLISPSGGHAGFVGRRGEFWMDNVLTRWFDAPTGYSK</sequence>
<proteinExistence type="inferred from homology"/>
<evidence type="ECO:0000256" key="2">
    <source>
        <dbReference type="PIRSR" id="PIRSR005211-1"/>
    </source>
</evidence>
<dbReference type="Gene3D" id="3.40.50.1820">
    <property type="entry name" value="alpha/beta hydrolase"/>
    <property type="match status" value="1"/>
</dbReference>
<dbReference type="GO" id="GO:0034338">
    <property type="term" value="F:short-chain carboxylesterase activity"/>
    <property type="evidence" value="ECO:0007669"/>
    <property type="project" value="TreeGrafter"/>
</dbReference>
<dbReference type="InterPro" id="IPR029058">
    <property type="entry name" value="AB_hydrolase_fold"/>
</dbReference>
<organism evidence="4 5">
    <name type="scientific">Stieleria varia</name>
    <dbReference type="NCBI Taxonomy" id="2528005"/>
    <lineage>
        <taxon>Bacteria</taxon>
        <taxon>Pseudomonadati</taxon>
        <taxon>Planctomycetota</taxon>
        <taxon>Planctomycetia</taxon>
        <taxon>Pirellulales</taxon>
        <taxon>Pirellulaceae</taxon>
        <taxon>Stieleria</taxon>
    </lineage>
</organism>
<keyword evidence="4" id="KW-0378">Hydrolase</keyword>
<dbReference type="Pfam" id="PF00561">
    <property type="entry name" value="Abhydrolase_1"/>
    <property type="match status" value="1"/>
</dbReference>
<evidence type="ECO:0000313" key="5">
    <source>
        <dbReference type="Proteomes" id="UP000320176"/>
    </source>
</evidence>
<comment type="caution">
    <text evidence="4">The sequence shown here is derived from an EMBL/GenBank/DDBJ whole genome shotgun (WGS) entry which is preliminary data.</text>
</comment>
<dbReference type="InterPro" id="IPR050960">
    <property type="entry name" value="AB_hydrolase_4_sf"/>
</dbReference>
<gene>
    <name evidence="4" type="ORF">Pla52n_62390</name>
</gene>
<dbReference type="SUPFAM" id="SSF53474">
    <property type="entry name" value="alpha/beta-Hydrolases"/>
    <property type="match status" value="1"/>
</dbReference>